<dbReference type="GO" id="GO:0043410">
    <property type="term" value="P:positive regulation of MAPK cascade"/>
    <property type="evidence" value="ECO:0007669"/>
    <property type="project" value="TreeGrafter"/>
</dbReference>
<dbReference type="InterPro" id="IPR001849">
    <property type="entry name" value="PH_domain"/>
</dbReference>
<keyword evidence="4" id="KW-1185">Reference proteome</keyword>
<dbReference type="EnsemblMetazoa" id="XM_028273284.2">
    <property type="protein sequence ID" value="XP_028129085.1"/>
    <property type="gene ID" value="LOC114325270"/>
</dbReference>
<proteinExistence type="predicted"/>
<dbReference type="PANTHER" id="PTHR21258:SF62">
    <property type="entry name" value="INSULIN RECEPTOR SUBSTRATE 1"/>
    <property type="match status" value="1"/>
</dbReference>
<dbReference type="KEGG" id="dvv:114325270"/>
<evidence type="ECO:0000313" key="4">
    <source>
        <dbReference type="Proteomes" id="UP001652700"/>
    </source>
</evidence>
<name>A0A6P7F6L3_DIAVI</name>
<feature type="domain" description="PH" evidence="1">
    <location>
        <begin position="16"/>
        <end position="115"/>
    </location>
</feature>
<dbReference type="InParanoid" id="A0A6P7F6L3"/>
<organism evidence="5">
    <name type="scientific">Diabrotica virgifera virgifera</name>
    <name type="common">western corn rootworm</name>
    <dbReference type="NCBI Taxonomy" id="50390"/>
    <lineage>
        <taxon>Eukaryota</taxon>
        <taxon>Metazoa</taxon>
        <taxon>Ecdysozoa</taxon>
        <taxon>Arthropoda</taxon>
        <taxon>Hexapoda</taxon>
        <taxon>Insecta</taxon>
        <taxon>Pterygota</taxon>
        <taxon>Neoptera</taxon>
        <taxon>Endopterygota</taxon>
        <taxon>Coleoptera</taxon>
        <taxon>Polyphaga</taxon>
        <taxon>Cucujiformia</taxon>
        <taxon>Chrysomeloidea</taxon>
        <taxon>Chrysomelidae</taxon>
        <taxon>Galerucinae</taxon>
        <taxon>Diabroticina</taxon>
        <taxon>Diabroticites</taxon>
        <taxon>Diabrotica</taxon>
    </lineage>
</organism>
<accession>A0A6P7F6L3</accession>
<evidence type="ECO:0000313" key="5">
    <source>
        <dbReference type="RefSeq" id="XP_028129085.1"/>
    </source>
</evidence>
<sequence length="484" mass="55052">MLFKRVNSIPKMEQEECIHQGFLLLPPVGKLLKKSWQQKYCMLFRASKFGMERLEVYDAVDSKEYKIITLENCIKINSKSLTTFVITSKSGIYEFGALTEHSMNEWLSAIQSVAFPDEVSKMTSIEEDNDLYCSSGEGVFNVKLHPSPVSINCGLESKNYTLVLTSTALQLRNIIDNKLLFTWPYCYIRRYGYKSGKFTFEAGRKCESGEGTFYLEHQNQQEIFRCLATKMKSMKKLLSGETSPLLDCGEDQFQAALLLAPRSRTPLVPSPTIPSLQSISDSSISSKSQLSQISSISSELESKNIPFSLKSIKPNKPPRKFVPLGKPLPEQDPTYEPIQKYDEIEYRNNAWQTLGIDAPDHTEQVAEEEDEYMSWGEIKKQKEALKKPLAPTIITQNTPVDTGDTYDKLNYFGSTSKNNSKSPYKQVFPVPVNPVSEPLAYNEYDEVQCFQEDNPNKKDPNDDKVNHQLYNEEAYAVISKPKRV</sequence>
<dbReference type="PROSITE" id="PS50003">
    <property type="entry name" value="PH_DOMAIN"/>
    <property type="match status" value="1"/>
</dbReference>
<dbReference type="Proteomes" id="UP001652700">
    <property type="component" value="Unplaced"/>
</dbReference>
<dbReference type="OrthoDB" id="6243387at2759"/>
<dbReference type="GeneID" id="114325270"/>
<dbReference type="InterPro" id="IPR050996">
    <property type="entry name" value="Docking_Protein_DOK"/>
</dbReference>
<dbReference type="Pfam" id="PF00169">
    <property type="entry name" value="PH"/>
    <property type="match status" value="1"/>
</dbReference>
<dbReference type="SMART" id="SM00233">
    <property type="entry name" value="PH"/>
    <property type="match status" value="1"/>
</dbReference>
<evidence type="ECO:0000313" key="3">
    <source>
        <dbReference type="EnsemblMetazoa" id="XP_028129085.1"/>
    </source>
</evidence>
<dbReference type="CTD" id="31667"/>
<feature type="domain" description="IRS-type PTB" evidence="2">
    <location>
        <begin position="136"/>
        <end position="241"/>
    </location>
</feature>
<dbReference type="AlphaFoldDB" id="A0A6P7F6L3"/>
<dbReference type="PROSITE" id="PS51064">
    <property type="entry name" value="IRS_PTB"/>
    <property type="match status" value="1"/>
</dbReference>
<evidence type="ECO:0000259" key="1">
    <source>
        <dbReference type="PROSITE" id="PS50003"/>
    </source>
</evidence>
<dbReference type="InterPro" id="IPR002404">
    <property type="entry name" value="IRS_PTB"/>
</dbReference>
<reference evidence="3" key="2">
    <citation type="submission" date="2025-05" db="UniProtKB">
        <authorList>
            <consortium name="EnsemblMetazoa"/>
        </authorList>
    </citation>
    <scope>IDENTIFICATION</scope>
</reference>
<gene>
    <name evidence="5" type="primary">LOC114325270</name>
</gene>
<dbReference type="SMART" id="SM01244">
    <property type="entry name" value="IRS"/>
    <property type="match status" value="1"/>
</dbReference>
<dbReference type="SUPFAM" id="SSF50729">
    <property type="entry name" value="PH domain-like"/>
    <property type="match status" value="2"/>
</dbReference>
<dbReference type="GO" id="GO:0005737">
    <property type="term" value="C:cytoplasm"/>
    <property type="evidence" value="ECO:0007669"/>
    <property type="project" value="TreeGrafter"/>
</dbReference>
<dbReference type="GO" id="GO:0007265">
    <property type="term" value="P:Ras protein signal transduction"/>
    <property type="evidence" value="ECO:0007669"/>
    <property type="project" value="TreeGrafter"/>
</dbReference>
<evidence type="ECO:0000259" key="2">
    <source>
        <dbReference type="PROSITE" id="PS51064"/>
    </source>
</evidence>
<dbReference type="Pfam" id="PF02174">
    <property type="entry name" value="IRS"/>
    <property type="match status" value="1"/>
</dbReference>
<dbReference type="PANTHER" id="PTHR21258">
    <property type="entry name" value="DOCKING PROTEIN RELATED"/>
    <property type="match status" value="1"/>
</dbReference>
<dbReference type="InterPro" id="IPR011993">
    <property type="entry name" value="PH-like_dom_sf"/>
</dbReference>
<dbReference type="SMART" id="SM00310">
    <property type="entry name" value="PTBI"/>
    <property type="match status" value="1"/>
</dbReference>
<dbReference type="GO" id="GO:0007169">
    <property type="term" value="P:cell surface receptor protein tyrosine kinase signaling pathway"/>
    <property type="evidence" value="ECO:0007669"/>
    <property type="project" value="TreeGrafter"/>
</dbReference>
<protein>
    <submittedName>
        <fullName evidence="5">Docking protein 2</fullName>
    </submittedName>
</protein>
<reference evidence="5" key="1">
    <citation type="submission" date="2025-04" db="UniProtKB">
        <authorList>
            <consortium name="RefSeq"/>
        </authorList>
    </citation>
    <scope>IDENTIFICATION</scope>
    <source>
        <tissue evidence="5">Whole insect</tissue>
    </source>
</reference>
<dbReference type="RefSeq" id="XP_028129085.1">
    <property type="nucleotide sequence ID" value="XM_028273284.1"/>
</dbReference>
<dbReference type="Gene3D" id="2.30.29.30">
    <property type="entry name" value="Pleckstrin-homology domain (PH domain)/Phosphotyrosine-binding domain (PTB)"/>
    <property type="match status" value="2"/>
</dbReference>